<proteinExistence type="predicted"/>
<evidence type="ECO:0000313" key="4">
    <source>
        <dbReference type="EMBL" id="MFA0813113.1"/>
    </source>
</evidence>
<dbReference type="EMBL" id="JBGMEK010000071">
    <property type="protein sequence ID" value="MFA0813113.1"/>
    <property type="molecule type" value="Genomic_DNA"/>
</dbReference>
<keyword evidence="5" id="KW-1185">Reference proteome</keyword>
<evidence type="ECO:0000256" key="1">
    <source>
        <dbReference type="ARBA" id="ARBA00022729"/>
    </source>
</evidence>
<protein>
    <submittedName>
        <fullName evidence="4">Porin family protein</fullName>
    </submittedName>
</protein>
<feature type="signal peptide" evidence="2">
    <location>
        <begin position="1"/>
        <end position="21"/>
    </location>
</feature>
<dbReference type="InterPro" id="IPR027385">
    <property type="entry name" value="Beta-barrel_OMP"/>
</dbReference>
<dbReference type="Gene3D" id="2.40.160.20">
    <property type="match status" value="1"/>
</dbReference>
<feature type="chain" id="PRO_5046161740" evidence="2">
    <location>
        <begin position="22"/>
        <end position="211"/>
    </location>
</feature>
<name>A0ABV4P402_9GAMM</name>
<dbReference type="Pfam" id="PF13505">
    <property type="entry name" value="OMP_b-brl"/>
    <property type="match status" value="1"/>
</dbReference>
<dbReference type="SUPFAM" id="SSF56925">
    <property type="entry name" value="OMPA-like"/>
    <property type="match status" value="1"/>
</dbReference>
<feature type="domain" description="Outer membrane protein beta-barrel" evidence="3">
    <location>
        <begin position="9"/>
        <end position="211"/>
    </location>
</feature>
<dbReference type="Proteomes" id="UP001569428">
    <property type="component" value="Unassembled WGS sequence"/>
</dbReference>
<evidence type="ECO:0000259" key="3">
    <source>
        <dbReference type="Pfam" id="PF13505"/>
    </source>
</evidence>
<keyword evidence="1 2" id="KW-0732">Signal</keyword>
<sequence length="211" mass="23588">MKLSKVLFLLPALTLPIPSHAEEKPFYLGLGYGFTEIKGEELGTIDEVKGIFSPGQRFSEDTNSLDLYAGYQFNDYFSIELNYSSYDQASDRYYVDPRIDSMTGHNDQEELEVDTISLNGILSYPLAENLNIFALVGFTSADIDGRWFGSEVPVTGEDPSVPYSDTESGISYGLGVSYTFTERLSSKLQWKTTDIDHLELEALHLSLAVNF</sequence>
<reference evidence="4 5" key="1">
    <citation type="submission" date="2024-08" db="EMBL/GenBank/DDBJ databases">
        <authorList>
            <person name="Ishaq N."/>
        </authorList>
    </citation>
    <scope>NUCLEOTIDE SEQUENCE [LARGE SCALE GENOMIC DNA]</scope>
    <source>
        <strain evidence="4 5">DSM 18651</strain>
    </source>
</reference>
<dbReference type="InterPro" id="IPR011250">
    <property type="entry name" value="OMP/PagP_B-barrel"/>
</dbReference>
<dbReference type="RefSeq" id="WP_371840875.1">
    <property type="nucleotide sequence ID" value="NZ_JBGMEK010000071.1"/>
</dbReference>
<gene>
    <name evidence="4" type="ORF">ACCI49_19615</name>
</gene>
<organism evidence="4 5">
    <name type="scientific">Microbulbifer epialgicus</name>
    <dbReference type="NCBI Taxonomy" id="393907"/>
    <lineage>
        <taxon>Bacteria</taxon>
        <taxon>Pseudomonadati</taxon>
        <taxon>Pseudomonadota</taxon>
        <taxon>Gammaproteobacteria</taxon>
        <taxon>Cellvibrionales</taxon>
        <taxon>Microbulbiferaceae</taxon>
        <taxon>Microbulbifer</taxon>
    </lineage>
</organism>
<evidence type="ECO:0000256" key="2">
    <source>
        <dbReference type="SAM" id="SignalP"/>
    </source>
</evidence>
<evidence type="ECO:0000313" key="5">
    <source>
        <dbReference type="Proteomes" id="UP001569428"/>
    </source>
</evidence>
<accession>A0ABV4P402</accession>
<comment type="caution">
    <text evidence="4">The sequence shown here is derived from an EMBL/GenBank/DDBJ whole genome shotgun (WGS) entry which is preliminary data.</text>
</comment>